<protein>
    <submittedName>
        <fullName evidence="2">Uncharacterized protein</fullName>
    </submittedName>
</protein>
<reference evidence="2" key="2">
    <citation type="submission" date="2023-03" db="EMBL/GenBank/DDBJ databases">
        <authorList>
            <person name="Inwood S.N."/>
            <person name="Skelly J.G."/>
            <person name="Guhlin J."/>
            <person name="Harrop T.W.R."/>
            <person name="Goldson S.G."/>
            <person name="Dearden P.K."/>
        </authorList>
    </citation>
    <scope>NUCLEOTIDE SEQUENCE</scope>
    <source>
        <strain evidence="2">Irish</strain>
        <tissue evidence="2">Whole body</tissue>
    </source>
</reference>
<gene>
    <name evidence="2" type="ORF">PV328_011521</name>
</gene>
<dbReference type="EMBL" id="JAQQBS010001425">
    <property type="protein sequence ID" value="KAK0157831.1"/>
    <property type="molecule type" value="Genomic_DNA"/>
</dbReference>
<keyword evidence="3" id="KW-1185">Reference proteome</keyword>
<evidence type="ECO:0000313" key="2">
    <source>
        <dbReference type="EMBL" id="KAK0157831.1"/>
    </source>
</evidence>
<dbReference type="AlphaFoldDB" id="A0AA39EYL8"/>
<feature type="transmembrane region" description="Helical" evidence="1">
    <location>
        <begin position="6"/>
        <end position="27"/>
    </location>
</feature>
<comment type="caution">
    <text evidence="2">The sequence shown here is derived from an EMBL/GenBank/DDBJ whole genome shotgun (WGS) entry which is preliminary data.</text>
</comment>
<accession>A0AA39EYL8</accession>
<proteinExistence type="predicted"/>
<reference evidence="2" key="1">
    <citation type="journal article" date="2023" name="bioRxiv">
        <title>Scaffold-level genome assemblies of two parasitoid biocontrol wasps reveal the parthenogenesis mechanism and an associated novel virus.</title>
        <authorList>
            <person name="Inwood S."/>
            <person name="Skelly J."/>
            <person name="Guhlin J."/>
            <person name="Harrop T."/>
            <person name="Goldson S."/>
            <person name="Dearden P."/>
        </authorList>
    </citation>
    <scope>NUCLEOTIDE SEQUENCE</scope>
    <source>
        <strain evidence="2">Irish</strain>
        <tissue evidence="2">Whole body</tissue>
    </source>
</reference>
<dbReference type="Proteomes" id="UP001168990">
    <property type="component" value="Unassembled WGS sequence"/>
</dbReference>
<organism evidence="2 3">
    <name type="scientific">Microctonus aethiopoides</name>
    <dbReference type="NCBI Taxonomy" id="144406"/>
    <lineage>
        <taxon>Eukaryota</taxon>
        <taxon>Metazoa</taxon>
        <taxon>Ecdysozoa</taxon>
        <taxon>Arthropoda</taxon>
        <taxon>Hexapoda</taxon>
        <taxon>Insecta</taxon>
        <taxon>Pterygota</taxon>
        <taxon>Neoptera</taxon>
        <taxon>Endopterygota</taxon>
        <taxon>Hymenoptera</taxon>
        <taxon>Apocrita</taxon>
        <taxon>Ichneumonoidea</taxon>
        <taxon>Braconidae</taxon>
        <taxon>Euphorinae</taxon>
        <taxon>Microctonus</taxon>
    </lineage>
</organism>
<keyword evidence="1" id="KW-0812">Transmembrane</keyword>
<name>A0AA39EYL8_9HYME</name>
<keyword evidence="1" id="KW-1133">Transmembrane helix</keyword>
<keyword evidence="1" id="KW-0472">Membrane</keyword>
<evidence type="ECO:0000256" key="1">
    <source>
        <dbReference type="SAM" id="Phobius"/>
    </source>
</evidence>
<evidence type="ECO:0000313" key="3">
    <source>
        <dbReference type="Proteomes" id="UP001168990"/>
    </source>
</evidence>
<sequence>MSGLLIRIIIAVIKIAVFMTIISANFANGQECDEYYNNCLTTTYDPTTDAPTTDEPTTEAAIQLNVNL</sequence>